<feature type="signal peptide" evidence="12">
    <location>
        <begin position="1"/>
        <end position="24"/>
    </location>
</feature>
<dbReference type="Gene3D" id="2.40.170.20">
    <property type="entry name" value="TonB-dependent receptor, beta-barrel domain"/>
    <property type="match status" value="1"/>
</dbReference>
<sequence length="716" mass="78722">MKSQFIVSTLAAAITLSLSTSAIAKDATDKEQAFEQITVIGSQAAINDIPGSATFISEAELQKFEYTDISRVLSSVPGVYVQEEDGYGLRPNIGMRGTGTGRNDKISVMEDGVLVAPAPYSAPAAYYFPTTGRMQAIEVLKGAASVKYGPRTTGGVLNLVSRSLPTEGSTGLVNAELGSDGFYKGHAYFGKKKNNAAGLIEVFSYGADGFKELPVGSDNTGFEKNDVLLKFGFDFGENEAHNLEMKIKYSDERSDETYMGLTDADYKASPYRRYAASQEDEMNTQHNAYQLNYAYRFGDGYEFLATAYLNDFHRNWYKASKVGVSDLEKYSDFEANPTSEGIEGIGVKANNRNYQAKGIQSELHIPAGDHYITVGVRYHEDEMDRFQWQDEYTLNQDLSMTLTSQGAPGSDSNRFDSAKATTLFVQDQWTLDALVISAGLRYEDITISREEWSKSDPKRENGLTKDISNDTEILVPSLGATYTVNDNLTLLAGIQQGYAPAAPGNADQQEEESLNIELGGRYDYAGFNGEVIYFNSDYDNMHGNCTAAIGCSDDNIGDQYNYGEVSVEGFELSAGRTFATDSAAFPVRLTYTYTDSTFENDFESGLWGQVNKGDAMPYVPENQVALSFGAEFSSLVFDTQMRYVSDSHANLSPTGLNAIDSRVVWDLAAKYLIDDNQKVYLTVDNLFDKTYIANRANGGIQPGKPRTLQLGYSYAF</sequence>
<evidence type="ECO:0000256" key="2">
    <source>
        <dbReference type="ARBA" id="ARBA00022448"/>
    </source>
</evidence>
<dbReference type="InterPro" id="IPR012910">
    <property type="entry name" value="Plug_dom"/>
</dbReference>
<keyword evidence="8 9" id="KW-0998">Cell outer membrane</keyword>
<comment type="similarity">
    <text evidence="9 11">Belongs to the TonB-dependent receptor family.</text>
</comment>
<dbReference type="InterPro" id="IPR000531">
    <property type="entry name" value="Beta-barrel_TonB"/>
</dbReference>
<dbReference type="PROSITE" id="PS01156">
    <property type="entry name" value="TONB_DEPENDENT_REC_2"/>
    <property type="match status" value="1"/>
</dbReference>
<reference evidence="15 16" key="1">
    <citation type="submission" date="2020-07" db="EMBL/GenBank/DDBJ databases">
        <title>Halophilic bacteria isolated from french cheeses.</title>
        <authorList>
            <person name="Kothe C.I."/>
            <person name="Farah-Kraiem B."/>
            <person name="Renault P."/>
            <person name="Dridi B."/>
        </authorList>
    </citation>
    <scope>NUCLEOTIDE SEQUENCE [LARGE SCALE GENOMIC DNA]</scope>
    <source>
        <strain evidence="15 16">FME14</strain>
    </source>
</reference>
<evidence type="ECO:0000256" key="10">
    <source>
        <dbReference type="PROSITE-ProRule" id="PRU10144"/>
    </source>
</evidence>
<dbReference type="Proteomes" id="UP000707245">
    <property type="component" value="Unassembled WGS sequence"/>
</dbReference>
<evidence type="ECO:0000313" key="15">
    <source>
        <dbReference type="EMBL" id="MBE0458990.1"/>
    </source>
</evidence>
<dbReference type="SUPFAM" id="SSF56935">
    <property type="entry name" value="Porins"/>
    <property type="match status" value="1"/>
</dbReference>
<evidence type="ECO:0000256" key="11">
    <source>
        <dbReference type="RuleBase" id="RU003357"/>
    </source>
</evidence>
<name>A0ABR9FQ77_9GAMM</name>
<dbReference type="InterPro" id="IPR036942">
    <property type="entry name" value="Beta-barrel_TonB_sf"/>
</dbReference>
<dbReference type="PANTHER" id="PTHR30442:SF0">
    <property type="entry name" value="FE(3+) DICITRATE TRANSPORT PROTEIN FECA"/>
    <property type="match status" value="1"/>
</dbReference>
<keyword evidence="3 9" id="KW-1134">Transmembrane beta strand</keyword>
<evidence type="ECO:0000256" key="8">
    <source>
        <dbReference type="ARBA" id="ARBA00023237"/>
    </source>
</evidence>
<dbReference type="Pfam" id="PF00593">
    <property type="entry name" value="TonB_dep_Rec_b-barrel"/>
    <property type="match status" value="1"/>
</dbReference>
<feature type="domain" description="TonB-dependent receptor plug" evidence="14">
    <location>
        <begin position="47"/>
        <end position="156"/>
    </location>
</feature>
<evidence type="ECO:0000256" key="3">
    <source>
        <dbReference type="ARBA" id="ARBA00022452"/>
    </source>
</evidence>
<keyword evidence="7 9" id="KW-0472">Membrane</keyword>
<dbReference type="InterPro" id="IPR037066">
    <property type="entry name" value="Plug_dom_sf"/>
</dbReference>
<dbReference type="RefSeq" id="WP_192542519.1">
    <property type="nucleotide sequence ID" value="NZ_JBQELX010000052.1"/>
</dbReference>
<evidence type="ECO:0000256" key="7">
    <source>
        <dbReference type="ARBA" id="ARBA00023136"/>
    </source>
</evidence>
<evidence type="ECO:0000256" key="1">
    <source>
        <dbReference type="ARBA" id="ARBA00004571"/>
    </source>
</evidence>
<evidence type="ECO:0000313" key="16">
    <source>
        <dbReference type="Proteomes" id="UP000707245"/>
    </source>
</evidence>
<keyword evidence="2 9" id="KW-0813">Transport</keyword>
<evidence type="ECO:0000256" key="9">
    <source>
        <dbReference type="PROSITE-ProRule" id="PRU01360"/>
    </source>
</evidence>
<evidence type="ECO:0000259" key="14">
    <source>
        <dbReference type="Pfam" id="PF07715"/>
    </source>
</evidence>
<keyword evidence="6 11" id="KW-0798">TonB box</keyword>
<protein>
    <submittedName>
        <fullName evidence="15">TonB-dependent receptor</fullName>
    </submittedName>
</protein>
<dbReference type="Pfam" id="PF07715">
    <property type="entry name" value="Plug"/>
    <property type="match status" value="1"/>
</dbReference>
<evidence type="ECO:0000259" key="13">
    <source>
        <dbReference type="Pfam" id="PF00593"/>
    </source>
</evidence>
<accession>A0ABR9FQ77</accession>
<comment type="caution">
    <text evidence="15">The sequence shown here is derived from an EMBL/GenBank/DDBJ whole genome shotgun (WGS) entry which is preliminary data.</text>
</comment>
<feature type="short sequence motif" description="TonB C-terminal box" evidence="10">
    <location>
        <begin position="699"/>
        <end position="716"/>
    </location>
</feature>
<organism evidence="15 16">
    <name type="scientific">Pseudoalteromonas prydzensis</name>
    <dbReference type="NCBI Taxonomy" id="182141"/>
    <lineage>
        <taxon>Bacteria</taxon>
        <taxon>Pseudomonadati</taxon>
        <taxon>Pseudomonadota</taxon>
        <taxon>Gammaproteobacteria</taxon>
        <taxon>Alteromonadales</taxon>
        <taxon>Pseudoalteromonadaceae</taxon>
        <taxon>Pseudoalteromonas</taxon>
    </lineage>
</organism>
<evidence type="ECO:0000256" key="6">
    <source>
        <dbReference type="ARBA" id="ARBA00023077"/>
    </source>
</evidence>
<feature type="domain" description="TonB-dependent receptor-like beta-barrel" evidence="13">
    <location>
        <begin position="255"/>
        <end position="686"/>
    </location>
</feature>
<evidence type="ECO:0000256" key="4">
    <source>
        <dbReference type="ARBA" id="ARBA00022692"/>
    </source>
</evidence>
<evidence type="ECO:0000256" key="12">
    <source>
        <dbReference type="SAM" id="SignalP"/>
    </source>
</evidence>
<keyword evidence="4 9" id="KW-0812">Transmembrane</keyword>
<keyword evidence="16" id="KW-1185">Reference proteome</keyword>
<dbReference type="PROSITE" id="PS52016">
    <property type="entry name" value="TONB_DEPENDENT_REC_3"/>
    <property type="match status" value="1"/>
</dbReference>
<feature type="chain" id="PRO_5046776209" evidence="12">
    <location>
        <begin position="25"/>
        <end position="716"/>
    </location>
</feature>
<comment type="subcellular location">
    <subcellularLocation>
        <location evidence="1 9">Cell outer membrane</location>
        <topology evidence="1 9">Multi-pass membrane protein</topology>
    </subcellularLocation>
</comment>
<dbReference type="InterPro" id="IPR010917">
    <property type="entry name" value="TonB_rcpt_CS"/>
</dbReference>
<dbReference type="PANTHER" id="PTHR30442">
    <property type="entry name" value="IRON III DICITRATE TRANSPORT PROTEIN FECA"/>
    <property type="match status" value="1"/>
</dbReference>
<proteinExistence type="inferred from homology"/>
<evidence type="ECO:0000256" key="5">
    <source>
        <dbReference type="ARBA" id="ARBA00022729"/>
    </source>
</evidence>
<keyword evidence="5 12" id="KW-0732">Signal</keyword>
<dbReference type="InterPro" id="IPR039426">
    <property type="entry name" value="TonB-dep_rcpt-like"/>
</dbReference>
<dbReference type="Gene3D" id="2.170.130.10">
    <property type="entry name" value="TonB-dependent receptor, plug domain"/>
    <property type="match status" value="1"/>
</dbReference>
<keyword evidence="15" id="KW-0675">Receptor</keyword>
<dbReference type="EMBL" id="RRZA01000059">
    <property type="protein sequence ID" value="MBE0458990.1"/>
    <property type="molecule type" value="Genomic_DNA"/>
</dbReference>
<gene>
    <name evidence="15" type="ORF">EI167_16395</name>
</gene>